<dbReference type="HOGENOM" id="CLU_886308_0_0_1"/>
<dbReference type="EMBL" id="GL380106">
    <property type="protein sequence ID" value="EGT46791.1"/>
    <property type="molecule type" value="Genomic_DNA"/>
</dbReference>
<accession>G0P717</accession>
<sequence>MDHFEEEGAYQLEGVGENDWNSVDFPMNGQHRRDIWNVELSSCVDNSISNGTETSQDPSTFVDLPNLTHENSPNGHLLANKTKYEMKQQKRKERYHQLTPKDRFMFNYRNRYHVDPRKTKLTKEEEGKIKRVKTRNAMDTWQRRQKSNLGEQENPEQSGNELEESSTVTESSSCELADVSTEIMCIEINFLSIQDHSLVLESDQPKTLNDLLIRKNALDRGDPYFWRKLRHPPLTPEERRLKHDEQRRKKYRESKTEIYAPREAILQESETARGAVMKEEGRRVNEQDSIAAPHEQATWDSHGNIGYVYTDNEL</sequence>
<gene>
    <name evidence="2" type="ORF">CAEBREN_22455</name>
</gene>
<name>G0P717_CAEBE</name>
<reference evidence="3" key="1">
    <citation type="submission" date="2011-07" db="EMBL/GenBank/DDBJ databases">
        <authorList>
            <consortium name="Caenorhabditis brenneri Sequencing and Analysis Consortium"/>
            <person name="Wilson R.K."/>
        </authorList>
    </citation>
    <scope>NUCLEOTIDE SEQUENCE [LARGE SCALE GENOMIC DNA]</scope>
    <source>
        <strain evidence="3">PB2801</strain>
    </source>
</reference>
<dbReference type="Proteomes" id="UP000008068">
    <property type="component" value="Unassembled WGS sequence"/>
</dbReference>
<protein>
    <submittedName>
        <fullName evidence="2">Uncharacterized protein</fullName>
    </submittedName>
</protein>
<dbReference type="InParanoid" id="G0P717"/>
<evidence type="ECO:0000256" key="1">
    <source>
        <dbReference type="SAM" id="MobiDB-lite"/>
    </source>
</evidence>
<evidence type="ECO:0000313" key="2">
    <source>
        <dbReference type="EMBL" id="EGT46791.1"/>
    </source>
</evidence>
<feature type="compositionally biased region" description="Polar residues" evidence="1">
    <location>
        <begin position="147"/>
        <end position="160"/>
    </location>
</feature>
<evidence type="ECO:0000313" key="3">
    <source>
        <dbReference type="Proteomes" id="UP000008068"/>
    </source>
</evidence>
<keyword evidence="3" id="KW-1185">Reference proteome</keyword>
<organism evidence="3">
    <name type="scientific">Caenorhabditis brenneri</name>
    <name type="common">Nematode worm</name>
    <dbReference type="NCBI Taxonomy" id="135651"/>
    <lineage>
        <taxon>Eukaryota</taxon>
        <taxon>Metazoa</taxon>
        <taxon>Ecdysozoa</taxon>
        <taxon>Nematoda</taxon>
        <taxon>Chromadorea</taxon>
        <taxon>Rhabditida</taxon>
        <taxon>Rhabditina</taxon>
        <taxon>Rhabditomorpha</taxon>
        <taxon>Rhabditoidea</taxon>
        <taxon>Rhabditidae</taxon>
        <taxon>Peloderinae</taxon>
        <taxon>Caenorhabditis</taxon>
    </lineage>
</organism>
<proteinExistence type="predicted"/>
<dbReference type="AlphaFoldDB" id="G0P717"/>
<feature type="region of interest" description="Disordered" evidence="1">
    <location>
        <begin position="119"/>
        <end position="173"/>
    </location>
</feature>
<feature type="compositionally biased region" description="Basic and acidic residues" evidence="1">
    <location>
        <begin position="119"/>
        <end position="129"/>
    </location>
</feature>